<feature type="transmembrane region" description="Helical" evidence="1">
    <location>
        <begin position="12"/>
        <end position="30"/>
    </location>
</feature>
<organism evidence="2 3">
    <name type="scientific">Streptomyces roseoviridis</name>
    <dbReference type="NCBI Taxonomy" id="67361"/>
    <lineage>
        <taxon>Bacteria</taxon>
        <taxon>Bacillati</taxon>
        <taxon>Actinomycetota</taxon>
        <taxon>Actinomycetes</taxon>
        <taxon>Kitasatosporales</taxon>
        <taxon>Streptomycetaceae</taxon>
        <taxon>Streptomyces</taxon>
    </lineage>
</organism>
<keyword evidence="1" id="KW-0812">Transmembrane</keyword>
<evidence type="ECO:0000313" key="3">
    <source>
        <dbReference type="Proteomes" id="UP001589716"/>
    </source>
</evidence>
<dbReference type="EMBL" id="JBHMCT010000008">
    <property type="protein sequence ID" value="MFB9555309.1"/>
    <property type="molecule type" value="Genomic_DNA"/>
</dbReference>
<keyword evidence="3" id="KW-1185">Reference proteome</keyword>
<evidence type="ECO:0000256" key="1">
    <source>
        <dbReference type="SAM" id="Phobius"/>
    </source>
</evidence>
<accession>A0ABV5QPK1</accession>
<dbReference type="RefSeq" id="WP_345488186.1">
    <property type="nucleotide sequence ID" value="NZ_BAAAWU010000001.1"/>
</dbReference>
<name>A0ABV5QPK1_9ACTN</name>
<keyword evidence="1" id="KW-1133">Transmembrane helix</keyword>
<evidence type="ECO:0000313" key="2">
    <source>
        <dbReference type="EMBL" id="MFB9555309.1"/>
    </source>
</evidence>
<comment type="caution">
    <text evidence="2">The sequence shown here is derived from an EMBL/GenBank/DDBJ whole genome shotgun (WGS) entry which is preliminary data.</text>
</comment>
<gene>
    <name evidence="2" type="ORF">ACFFTP_14055</name>
</gene>
<proteinExistence type="predicted"/>
<dbReference type="Proteomes" id="UP001589716">
    <property type="component" value="Unassembled WGS sequence"/>
</dbReference>
<reference evidence="2 3" key="1">
    <citation type="submission" date="2024-09" db="EMBL/GenBank/DDBJ databases">
        <authorList>
            <person name="Sun Q."/>
            <person name="Mori K."/>
        </authorList>
    </citation>
    <scope>NUCLEOTIDE SEQUENCE [LARGE SCALE GENOMIC DNA]</scope>
    <source>
        <strain evidence="2 3">JCM 4414</strain>
    </source>
</reference>
<protein>
    <recommendedName>
        <fullName evidence="4">PH domain-containing protein</fullName>
    </recommendedName>
</protein>
<evidence type="ECO:0008006" key="4">
    <source>
        <dbReference type="Google" id="ProtNLM"/>
    </source>
</evidence>
<feature type="transmembrane region" description="Helical" evidence="1">
    <location>
        <begin position="42"/>
        <end position="60"/>
    </location>
</feature>
<sequence length="177" mass="18767">MERPVTLQRKSFRILSLVIPSVILLFILWVALGSKREIDGDALAVMAAGFALISLVRRIWCSRVVMTSNGIQVVNPLITHSIPVGVAARAERTQGGTLVIVTTSGEEVRSVGFGGSLIDSFVGSAERGAQRVEAHIRSGRRSSKIDVLSKRITTDVVSDVCLLASLVCAVTAAAVGV</sequence>
<keyword evidence="1" id="KW-0472">Membrane</keyword>